<dbReference type="GO" id="GO:0016987">
    <property type="term" value="F:sigma factor activity"/>
    <property type="evidence" value="ECO:0007669"/>
    <property type="project" value="UniProtKB-KW"/>
</dbReference>
<dbReference type="Pfam" id="PF04542">
    <property type="entry name" value="Sigma70_r2"/>
    <property type="match status" value="1"/>
</dbReference>
<dbReference type="EMBL" id="JMCC02000074">
    <property type="protein sequence ID" value="KIG14394.1"/>
    <property type="molecule type" value="Genomic_DNA"/>
</dbReference>
<dbReference type="InterPro" id="IPR036388">
    <property type="entry name" value="WH-like_DNA-bd_sf"/>
</dbReference>
<dbReference type="InterPro" id="IPR039425">
    <property type="entry name" value="RNA_pol_sigma-70-like"/>
</dbReference>
<keyword evidence="2" id="KW-0805">Transcription regulation</keyword>
<dbReference type="InterPro" id="IPR013325">
    <property type="entry name" value="RNA_pol_sigma_r2"/>
</dbReference>
<dbReference type="SUPFAM" id="SSF88946">
    <property type="entry name" value="Sigma2 domain of RNA polymerase sigma factors"/>
    <property type="match status" value="1"/>
</dbReference>
<organism evidence="8 9">
    <name type="scientific">Enhygromyxa salina</name>
    <dbReference type="NCBI Taxonomy" id="215803"/>
    <lineage>
        <taxon>Bacteria</taxon>
        <taxon>Pseudomonadati</taxon>
        <taxon>Myxococcota</taxon>
        <taxon>Polyangia</taxon>
        <taxon>Nannocystales</taxon>
        <taxon>Nannocystaceae</taxon>
        <taxon>Enhygromyxa</taxon>
    </lineage>
</organism>
<dbReference type="NCBIfam" id="TIGR02937">
    <property type="entry name" value="sigma70-ECF"/>
    <property type="match status" value="1"/>
</dbReference>
<dbReference type="PANTHER" id="PTHR43133">
    <property type="entry name" value="RNA POLYMERASE ECF-TYPE SIGMA FACTO"/>
    <property type="match status" value="1"/>
</dbReference>
<evidence type="ECO:0000313" key="8">
    <source>
        <dbReference type="EMBL" id="KIG14394.1"/>
    </source>
</evidence>
<reference evidence="8 9" key="1">
    <citation type="submission" date="2014-12" db="EMBL/GenBank/DDBJ databases">
        <title>Genome assembly of Enhygromyxa salina DSM 15201.</title>
        <authorList>
            <person name="Sharma G."/>
            <person name="Subramanian S."/>
        </authorList>
    </citation>
    <scope>NUCLEOTIDE SEQUENCE [LARGE SCALE GENOMIC DNA]</scope>
    <source>
        <strain evidence="8 9">DSM 15201</strain>
    </source>
</reference>
<dbReference type="Gene3D" id="1.10.10.10">
    <property type="entry name" value="Winged helix-like DNA-binding domain superfamily/Winged helix DNA-binding domain"/>
    <property type="match status" value="1"/>
</dbReference>
<feature type="domain" description="RNA polymerase sigma-70 region 2" evidence="6">
    <location>
        <begin position="39"/>
        <end position="106"/>
    </location>
</feature>
<feature type="domain" description="RNA polymerase sigma factor 70 region 4 type 2" evidence="7">
    <location>
        <begin position="132"/>
        <end position="183"/>
    </location>
</feature>
<dbReference type="PANTHER" id="PTHR43133:SF8">
    <property type="entry name" value="RNA POLYMERASE SIGMA FACTOR HI_1459-RELATED"/>
    <property type="match status" value="1"/>
</dbReference>
<dbReference type="GO" id="GO:0006352">
    <property type="term" value="P:DNA-templated transcription initiation"/>
    <property type="evidence" value="ECO:0007669"/>
    <property type="project" value="InterPro"/>
</dbReference>
<evidence type="ECO:0000259" key="7">
    <source>
        <dbReference type="Pfam" id="PF08281"/>
    </source>
</evidence>
<proteinExistence type="inferred from homology"/>
<dbReference type="Proteomes" id="UP000031599">
    <property type="component" value="Unassembled WGS sequence"/>
</dbReference>
<keyword evidence="5" id="KW-0804">Transcription</keyword>
<dbReference type="Pfam" id="PF08281">
    <property type="entry name" value="Sigma70_r4_2"/>
    <property type="match status" value="1"/>
</dbReference>
<gene>
    <name evidence="8" type="ORF">DB30_06869</name>
</gene>
<comment type="caution">
    <text evidence="8">The sequence shown here is derived from an EMBL/GenBank/DDBJ whole genome shotgun (WGS) entry which is preliminary data.</text>
</comment>
<evidence type="ECO:0000256" key="3">
    <source>
        <dbReference type="ARBA" id="ARBA00023082"/>
    </source>
</evidence>
<sequence>MTASLRRSMIERTDRGRAGHGDAMGSATRSADAEFAAAYRAHVDFVWRVLARRGVDPAALEDATQEVFVVAHRQWGAWKDRATMRAWLYGVARRVASTHHRGQRRRQRKLASLIPPEGQDLEARIEGRARLVALAQAIDALDPVHREIFVLADIDQMTAPAIAEALGCNLNTIYTRLRRARARVTEAMTARELDEPNQERQHAKSR</sequence>
<evidence type="ECO:0000256" key="1">
    <source>
        <dbReference type="ARBA" id="ARBA00010641"/>
    </source>
</evidence>
<dbReference type="InterPro" id="IPR013324">
    <property type="entry name" value="RNA_pol_sigma_r3/r4-like"/>
</dbReference>
<evidence type="ECO:0000256" key="5">
    <source>
        <dbReference type="ARBA" id="ARBA00023163"/>
    </source>
</evidence>
<dbReference type="SUPFAM" id="SSF88659">
    <property type="entry name" value="Sigma3 and sigma4 domains of RNA polymerase sigma factors"/>
    <property type="match status" value="1"/>
</dbReference>
<name>A0A0C1Z9X4_9BACT</name>
<keyword evidence="4" id="KW-0238">DNA-binding</keyword>
<accession>A0A0C1Z9X4</accession>
<dbReference type="InterPro" id="IPR014284">
    <property type="entry name" value="RNA_pol_sigma-70_dom"/>
</dbReference>
<evidence type="ECO:0000259" key="6">
    <source>
        <dbReference type="Pfam" id="PF04542"/>
    </source>
</evidence>
<dbReference type="InterPro" id="IPR013249">
    <property type="entry name" value="RNA_pol_sigma70_r4_t2"/>
</dbReference>
<dbReference type="GO" id="GO:0003677">
    <property type="term" value="F:DNA binding"/>
    <property type="evidence" value="ECO:0007669"/>
    <property type="project" value="UniProtKB-KW"/>
</dbReference>
<dbReference type="Gene3D" id="1.10.1740.10">
    <property type="match status" value="1"/>
</dbReference>
<evidence type="ECO:0000256" key="2">
    <source>
        <dbReference type="ARBA" id="ARBA00023015"/>
    </source>
</evidence>
<evidence type="ECO:0000256" key="4">
    <source>
        <dbReference type="ARBA" id="ARBA00023125"/>
    </source>
</evidence>
<dbReference type="CDD" id="cd06171">
    <property type="entry name" value="Sigma70_r4"/>
    <property type="match status" value="1"/>
</dbReference>
<dbReference type="AlphaFoldDB" id="A0A0C1Z9X4"/>
<protein>
    <submittedName>
        <fullName evidence="8">RNA polymerase ECF-subfamily sigma factor</fullName>
    </submittedName>
</protein>
<comment type="similarity">
    <text evidence="1">Belongs to the sigma-70 factor family. ECF subfamily.</text>
</comment>
<dbReference type="InterPro" id="IPR007627">
    <property type="entry name" value="RNA_pol_sigma70_r2"/>
</dbReference>
<evidence type="ECO:0000313" key="9">
    <source>
        <dbReference type="Proteomes" id="UP000031599"/>
    </source>
</evidence>
<keyword evidence="3" id="KW-0731">Sigma factor</keyword>